<dbReference type="GO" id="GO:0005656">
    <property type="term" value="C:nuclear pre-replicative complex"/>
    <property type="evidence" value="ECO:0007669"/>
    <property type="project" value="TreeGrafter"/>
</dbReference>
<protein>
    <recommendedName>
        <fullName evidence="10">Origin recognition complex subunit 3 winged helix C-terminal domain-containing protein</fullName>
    </recommendedName>
</protein>
<dbReference type="InterPro" id="IPR045667">
    <property type="entry name" value="ORC3_N"/>
</dbReference>
<dbReference type="Pfam" id="PF07034">
    <property type="entry name" value="ORC3_N"/>
    <property type="match status" value="1"/>
</dbReference>
<dbReference type="GO" id="GO:0006270">
    <property type="term" value="P:DNA replication initiation"/>
    <property type="evidence" value="ECO:0007669"/>
    <property type="project" value="TreeGrafter"/>
</dbReference>
<accession>A0A9P7B8Y4</accession>
<sequence>MNVNEFADAQKTHNVVYPKLPTEEIAADDCIPFVPLLDGKESPDIIYQRWVLYNQLYVHFHSQVDDIVSNGEEDLKQNITDLLFNGDDQPENKGTFRTLFLLGSDSETPIEFTKNDPRNTCNVLMDMTSKEAPNVRMMLKRAMFNIFSKAQKDSLNLHTIVKDEGGGQQNDLVVDQNTEPAWYNHTKDALSEVSYDLSLVENFKSTFGKNLNLVFNFMDVDSFSFQTLDGFIQLLKNALKNDNVNFHLVFNINTNISIIEKNLSQSTLRLLKRNYSIVDISSNRGFKYANKIFESFLDTVDNKLNLSENFIKFILEKMANNTHHNLQLLTKILDYSLMSYFFENPFAVFIDPFNIKYLNESYLKLLRKCPTYMFFLDELVKEGAPVPEISNLLTNEDGAIEQFFAEFLVRDNPTNGHAKSVGKFLEEKCNTNNYNLIELYYNLLTDNLDNYLKKWPECENYKEELSFESVDTIFKELFTLDNKNDLLSQAMFPTYKTNMEDDLLRWEQVLSTQTDDTLAGMQDSESLSALNKEMGPIVGELFKVYREAPFVINVFDLYTAFKALLPQEQIIDFIKDYSSKDEAIAKFLENNKNEDDDTIFDKVVLVLYMQAMHDYENIGLINLITRNHDFVEKRVWRGM</sequence>
<dbReference type="EMBL" id="PUHR01000117">
    <property type="protein sequence ID" value="KAG0664745.1"/>
    <property type="molecule type" value="Genomic_DNA"/>
</dbReference>
<evidence type="ECO:0000313" key="9">
    <source>
        <dbReference type="Proteomes" id="UP000750334"/>
    </source>
</evidence>
<dbReference type="GO" id="GO:0031261">
    <property type="term" value="C:DNA replication preinitiation complex"/>
    <property type="evidence" value="ECO:0007669"/>
    <property type="project" value="TreeGrafter"/>
</dbReference>
<comment type="subcellular location">
    <subcellularLocation>
        <location evidence="1">Nucleus</location>
    </subcellularLocation>
</comment>
<keyword evidence="9" id="KW-1185">Reference proteome</keyword>
<evidence type="ECO:0000256" key="5">
    <source>
        <dbReference type="ARBA" id="ARBA00023242"/>
    </source>
</evidence>
<keyword evidence="3" id="KW-0235">DNA replication</keyword>
<keyword evidence="5" id="KW-0539">Nucleus</keyword>
<evidence type="ECO:0000256" key="2">
    <source>
        <dbReference type="ARBA" id="ARBA00010977"/>
    </source>
</evidence>
<dbReference type="Pfam" id="PF18137">
    <property type="entry name" value="WHD_ORC"/>
    <property type="match status" value="1"/>
</dbReference>
<dbReference type="Proteomes" id="UP000750334">
    <property type="component" value="Unassembled WGS sequence"/>
</dbReference>
<feature type="domain" description="Origin recognition complex subunit 3 winged helix C-terminal" evidence="7">
    <location>
        <begin position="498"/>
        <end position="636"/>
    </location>
</feature>
<comment type="similarity">
    <text evidence="2">Belongs to the ORC3 family.</text>
</comment>
<feature type="domain" description="Origin recognition complex subunit 3 N-terminal" evidence="6">
    <location>
        <begin position="4"/>
        <end position="349"/>
    </location>
</feature>
<comment type="caution">
    <text evidence="8">The sequence shown here is derived from an EMBL/GenBank/DDBJ whole genome shotgun (WGS) entry which is preliminary data.</text>
</comment>
<evidence type="ECO:0000259" key="7">
    <source>
        <dbReference type="Pfam" id="PF18137"/>
    </source>
</evidence>
<dbReference type="CDD" id="cd20704">
    <property type="entry name" value="Orc3"/>
    <property type="match status" value="1"/>
</dbReference>
<reference evidence="8 9" key="1">
    <citation type="submission" date="2020-11" db="EMBL/GenBank/DDBJ databases">
        <title>Kefir isolates.</title>
        <authorList>
            <person name="Marcisauskas S."/>
            <person name="Kim Y."/>
            <person name="Blasche S."/>
        </authorList>
    </citation>
    <scope>NUCLEOTIDE SEQUENCE [LARGE SCALE GENOMIC DNA]</scope>
    <source>
        <strain evidence="8 9">OG2</strain>
    </source>
</reference>
<dbReference type="PANTHER" id="PTHR12748">
    <property type="entry name" value="ORIGIN RECOGNITION COMPLEX SUBUNIT 3"/>
    <property type="match status" value="1"/>
</dbReference>
<evidence type="ECO:0000256" key="1">
    <source>
        <dbReference type="ARBA" id="ARBA00004123"/>
    </source>
</evidence>
<keyword evidence="4" id="KW-0238">DNA-binding</keyword>
<evidence type="ECO:0000256" key="4">
    <source>
        <dbReference type="ARBA" id="ARBA00023125"/>
    </source>
</evidence>
<gene>
    <name evidence="8" type="ORF">C6P45_000541</name>
</gene>
<evidence type="ECO:0000256" key="3">
    <source>
        <dbReference type="ARBA" id="ARBA00022705"/>
    </source>
</evidence>
<evidence type="ECO:0008006" key="10">
    <source>
        <dbReference type="Google" id="ProtNLM"/>
    </source>
</evidence>
<evidence type="ECO:0000259" key="6">
    <source>
        <dbReference type="Pfam" id="PF07034"/>
    </source>
</evidence>
<name>A0A9P7B8Y4_MAUEX</name>
<organism evidence="8 9">
    <name type="scientific">Maudiozyma exigua</name>
    <name type="common">Yeast</name>
    <name type="synonym">Kazachstania exigua</name>
    <dbReference type="NCBI Taxonomy" id="34358"/>
    <lineage>
        <taxon>Eukaryota</taxon>
        <taxon>Fungi</taxon>
        <taxon>Dikarya</taxon>
        <taxon>Ascomycota</taxon>
        <taxon>Saccharomycotina</taxon>
        <taxon>Saccharomycetes</taxon>
        <taxon>Saccharomycetales</taxon>
        <taxon>Saccharomycetaceae</taxon>
        <taxon>Maudiozyma</taxon>
    </lineage>
</organism>
<dbReference type="InterPro" id="IPR020795">
    <property type="entry name" value="ORC3"/>
</dbReference>
<proteinExistence type="inferred from homology"/>
<dbReference type="OrthoDB" id="10265211at2759"/>
<dbReference type="GO" id="GO:0005664">
    <property type="term" value="C:nuclear origin of replication recognition complex"/>
    <property type="evidence" value="ECO:0007669"/>
    <property type="project" value="InterPro"/>
</dbReference>
<dbReference type="InterPro" id="IPR040855">
    <property type="entry name" value="ORC_WH_C"/>
</dbReference>
<evidence type="ECO:0000313" key="8">
    <source>
        <dbReference type="EMBL" id="KAG0664745.1"/>
    </source>
</evidence>
<dbReference type="PANTHER" id="PTHR12748:SF0">
    <property type="entry name" value="ORIGIN RECOGNITION COMPLEX SUBUNIT 3"/>
    <property type="match status" value="1"/>
</dbReference>
<dbReference type="GO" id="GO:0003688">
    <property type="term" value="F:DNA replication origin binding"/>
    <property type="evidence" value="ECO:0007669"/>
    <property type="project" value="TreeGrafter"/>
</dbReference>
<dbReference type="AlphaFoldDB" id="A0A9P7B8Y4"/>